<reference evidence="2 3" key="1">
    <citation type="submission" date="2020-08" db="EMBL/GenBank/DDBJ databases">
        <authorList>
            <person name="Newling K."/>
            <person name="Davey J."/>
            <person name="Forrester S."/>
        </authorList>
    </citation>
    <scope>NUCLEOTIDE SEQUENCE [LARGE SCALE GENOMIC DNA]</scope>
    <source>
        <strain evidence="3">Crithidia deanei Carvalho (ATCC PRA-265)</strain>
    </source>
</reference>
<feature type="compositionally biased region" description="Polar residues" evidence="1">
    <location>
        <begin position="195"/>
        <end position="204"/>
    </location>
</feature>
<feature type="compositionally biased region" description="Polar residues" evidence="1">
    <location>
        <begin position="9"/>
        <end position="20"/>
    </location>
</feature>
<keyword evidence="3" id="KW-1185">Reference proteome</keyword>
<gene>
    <name evidence="2" type="ORF">ADEAN_000171900</name>
</gene>
<dbReference type="VEuPathDB" id="TriTrypDB:ADEAN_000171900"/>
<dbReference type="AlphaFoldDB" id="A0A7G2C557"/>
<proteinExistence type="predicted"/>
<sequence>MPPSRKDTPVTSPIPQSSVTLVEPPQPLSRSGTPTIVIGRRPGSGSDEIKVPDVISRSSPPGSGYRVELSEALGNSAFTIHSSTRSNSVGDNESPIGHSPMRGQGGKFQFPHTSYDGTDVEASGGTLRGSGGVGIAPNVMVYPPPHLVINHDTERGDGGENSRIYLSVSALSKGNLHPSVDTATVLSPTVDSVSVNHTDSTISGRRSIRSPPPSLTGTRIRLLQRVGRAYVARRDMPRKSRKPLGNFKRPQPILRPHFSFSAPPDLDEDSALLTGPVAPKPTAVVIKPPPLTAFSAPSKPTRRPSFEQDMNSSENGGSSYRPKSPVSVSGTICFTTSMAEASPLVASFVNKSIHALQSVSLHERVSSVVDNSVSSHLTKTFKNAAASIRRTRPNTPDIRANGEAAEVLCRMWLGFVARQRLAKIRQERQEEMALDAQLNNFGEGTIRSAKLETDAPQFSASVCPRKEGQ</sequence>
<accession>A0A7G2C557</accession>
<feature type="compositionally biased region" description="Polar residues" evidence="1">
    <location>
        <begin position="308"/>
        <end position="318"/>
    </location>
</feature>
<feature type="region of interest" description="Disordered" evidence="1">
    <location>
        <begin position="195"/>
        <end position="215"/>
    </location>
</feature>
<organism evidence="2 3">
    <name type="scientific">Angomonas deanei</name>
    <dbReference type="NCBI Taxonomy" id="59799"/>
    <lineage>
        <taxon>Eukaryota</taxon>
        <taxon>Discoba</taxon>
        <taxon>Euglenozoa</taxon>
        <taxon>Kinetoplastea</taxon>
        <taxon>Metakinetoplastina</taxon>
        <taxon>Trypanosomatida</taxon>
        <taxon>Trypanosomatidae</taxon>
        <taxon>Strigomonadinae</taxon>
        <taxon>Angomonas</taxon>
    </lineage>
</organism>
<evidence type="ECO:0000256" key="1">
    <source>
        <dbReference type="SAM" id="MobiDB-lite"/>
    </source>
</evidence>
<evidence type="ECO:0000313" key="2">
    <source>
        <dbReference type="EMBL" id="CAD2214274.1"/>
    </source>
</evidence>
<dbReference type="Proteomes" id="UP000515908">
    <property type="component" value="Chromosome 03"/>
</dbReference>
<feature type="region of interest" description="Disordered" evidence="1">
    <location>
        <begin position="1"/>
        <end position="63"/>
    </location>
</feature>
<name>A0A7G2C557_9TRYP</name>
<evidence type="ECO:0000313" key="3">
    <source>
        <dbReference type="Proteomes" id="UP000515908"/>
    </source>
</evidence>
<protein>
    <submittedName>
        <fullName evidence="2">Uncharacterized protein</fullName>
    </submittedName>
</protein>
<dbReference type="EMBL" id="LR877147">
    <property type="protein sequence ID" value="CAD2214274.1"/>
    <property type="molecule type" value="Genomic_DNA"/>
</dbReference>
<feature type="region of interest" description="Disordered" evidence="1">
    <location>
        <begin position="83"/>
        <end position="108"/>
    </location>
</feature>
<feature type="region of interest" description="Disordered" evidence="1">
    <location>
        <begin position="288"/>
        <end position="324"/>
    </location>
</feature>